<evidence type="ECO:0000256" key="2">
    <source>
        <dbReference type="ARBA" id="ARBA00006683"/>
    </source>
</evidence>
<dbReference type="AlphaFoldDB" id="A0A1E8Q1J2"/>
<dbReference type="PANTHER" id="PTHR32309:SF13">
    <property type="entry name" value="FERRIC ENTEROBACTIN TRANSPORT PROTEIN FEPE"/>
    <property type="match status" value="1"/>
</dbReference>
<evidence type="ECO:0000259" key="8">
    <source>
        <dbReference type="Pfam" id="PF02706"/>
    </source>
</evidence>
<feature type="domain" description="Polysaccharide chain length determinant N-terminal" evidence="8">
    <location>
        <begin position="4"/>
        <end position="91"/>
    </location>
</feature>
<evidence type="ECO:0000256" key="4">
    <source>
        <dbReference type="ARBA" id="ARBA00022692"/>
    </source>
</evidence>
<evidence type="ECO:0000256" key="7">
    <source>
        <dbReference type="SAM" id="Phobius"/>
    </source>
</evidence>
<dbReference type="GO" id="GO:0005886">
    <property type="term" value="C:plasma membrane"/>
    <property type="evidence" value="ECO:0007669"/>
    <property type="project" value="UniProtKB-SubCell"/>
</dbReference>
<dbReference type="Proteomes" id="UP000178953">
    <property type="component" value="Unassembled WGS sequence"/>
</dbReference>
<keyword evidence="6 7" id="KW-0472">Membrane</keyword>
<keyword evidence="4 7" id="KW-0812">Transmembrane</keyword>
<sequence>MPRLRDYARMLRRGWRVILAATVLSAGAGVLAAGLLTDPVYAATTRVFAIVPGDAQTHAAYEGNRGSSVRMQTYAQLATSTIVTQRTIDELGLDETPAELAEHITATPTPGDLSRFSYPLSVLLDVQVTGSDPGRTVDVANAVGRNLIAASQELEWHEDQPGPELVPVDAATSAHDVAKPWYTNAGIGAAWGLALSVLAVLAFGAARDSVLSRDQIAYAATAGDPDDEPEALA</sequence>
<evidence type="ECO:0000256" key="5">
    <source>
        <dbReference type="ARBA" id="ARBA00022989"/>
    </source>
</evidence>
<dbReference type="PANTHER" id="PTHR32309">
    <property type="entry name" value="TYROSINE-PROTEIN KINASE"/>
    <property type="match status" value="1"/>
</dbReference>
<protein>
    <recommendedName>
        <fullName evidence="8">Polysaccharide chain length determinant N-terminal domain-containing protein</fullName>
    </recommendedName>
</protein>
<evidence type="ECO:0000313" key="10">
    <source>
        <dbReference type="Proteomes" id="UP000178953"/>
    </source>
</evidence>
<evidence type="ECO:0000256" key="3">
    <source>
        <dbReference type="ARBA" id="ARBA00022475"/>
    </source>
</evidence>
<dbReference type="Pfam" id="PF02706">
    <property type="entry name" value="Wzz"/>
    <property type="match status" value="1"/>
</dbReference>
<comment type="subcellular location">
    <subcellularLocation>
        <location evidence="1">Cell membrane</location>
        <topology evidence="1">Multi-pass membrane protein</topology>
    </subcellularLocation>
</comment>
<keyword evidence="3" id="KW-1003">Cell membrane</keyword>
<dbReference type="EMBL" id="MCHX01000039">
    <property type="protein sequence ID" value="OFJ52468.1"/>
    <property type="molecule type" value="Genomic_DNA"/>
</dbReference>
<comment type="similarity">
    <text evidence="2">Belongs to the CpsC/CapA family.</text>
</comment>
<comment type="caution">
    <text evidence="9">The sequence shown here is derived from an EMBL/GenBank/DDBJ whole genome shotgun (WGS) entry which is preliminary data.</text>
</comment>
<name>A0A1E8Q1J2_9MYCO</name>
<feature type="transmembrane region" description="Helical" evidence="7">
    <location>
        <begin position="181"/>
        <end position="203"/>
    </location>
</feature>
<keyword evidence="10" id="KW-1185">Reference proteome</keyword>
<reference evidence="9 10" key="1">
    <citation type="submission" date="2016-09" db="EMBL/GenBank/DDBJ databases">
        <title>genome sequence of Mycobacterium sp. 739 SCH.</title>
        <authorList>
            <person name="Greninger A.L."/>
            <person name="Qin X."/>
            <person name="Jerome K."/>
            <person name="Vora S."/>
            <person name="Quinn K."/>
        </authorList>
    </citation>
    <scope>NUCLEOTIDE SEQUENCE [LARGE SCALE GENOMIC DNA]</scope>
    <source>
        <strain evidence="9 10">SCH</strain>
    </source>
</reference>
<keyword evidence="5 7" id="KW-1133">Transmembrane helix</keyword>
<evidence type="ECO:0000256" key="6">
    <source>
        <dbReference type="ARBA" id="ARBA00023136"/>
    </source>
</evidence>
<proteinExistence type="inferred from homology"/>
<dbReference type="InterPro" id="IPR050445">
    <property type="entry name" value="Bact_polysacc_biosynth/exp"/>
</dbReference>
<evidence type="ECO:0000313" key="9">
    <source>
        <dbReference type="EMBL" id="OFJ52468.1"/>
    </source>
</evidence>
<dbReference type="GO" id="GO:0004713">
    <property type="term" value="F:protein tyrosine kinase activity"/>
    <property type="evidence" value="ECO:0007669"/>
    <property type="project" value="TreeGrafter"/>
</dbReference>
<organism evidence="9 10">
    <name type="scientific">Mycolicibacterium grossiae</name>
    <dbReference type="NCBI Taxonomy" id="1552759"/>
    <lineage>
        <taxon>Bacteria</taxon>
        <taxon>Bacillati</taxon>
        <taxon>Actinomycetota</taxon>
        <taxon>Actinomycetes</taxon>
        <taxon>Mycobacteriales</taxon>
        <taxon>Mycobacteriaceae</taxon>
        <taxon>Mycolicibacterium</taxon>
    </lineage>
</organism>
<evidence type="ECO:0000256" key="1">
    <source>
        <dbReference type="ARBA" id="ARBA00004651"/>
    </source>
</evidence>
<accession>A0A1E8Q1J2</accession>
<gene>
    <name evidence="9" type="ORF">BEL07_17200</name>
</gene>
<dbReference type="InterPro" id="IPR003856">
    <property type="entry name" value="LPS_length_determ_N"/>
</dbReference>